<protein>
    <recommendedName>
        <fullName evidence="3">Reverse transcriptase domain-containing protein</fullName>
    </recommendedName>
</protein>
<proteinExistence type="predicted"/>
<evidence type="ECO:0000313" key="1">
    <source>
        <dbReference type="EMBL" id="GJT12404.1"/>
    </source>
</evidence>
<reference evidence="1" key="1">
    <citation type="journal article" date="2022" name="Int. J. Mol. Sci.">
        <title>Draft Genome of Tanacetum Coccineum: Genomic Comparison of Closely Related Tanacetum-Family Plants.</title>
        <authorList>
            <person name="Yamashiro T."/>
            <person name="Shiraishi A."/>
            <person name="Nakayama K."/>
            <person name="Satake H."/>
        </authorList>
    </citation>
    <scope>NUCLEOTIDE SEQUENCE</scope>
</reference>
<accession>A0ABQ5BFY2</accession>
<comment type="caution">
    <text evidence="1">The sequence shown here is derived from an EMBL/GenBank/DDBJ whole genome shotgun (WGS) entry which is preliminary data.</text>
</comment>
<gene>
    <name evidence="1" type="ORF">Tco_0859446</name>
</gene>
<dbReference type="PANTHER" id="PTHR33116:SF84">
    <property type="entry name" value="RNA-DIRECTED DNA POLYMERASE"/>
    <property type="match status" value="1"/>
</dbReference>
<keyword evidence="2" id="KW-1185">Reference proteome</keyword>
<dbReference type="EMBL" id="BQNB010013145">
    <property type="protein sequence ID" value="GJT12404.1"/>
    <property type="molecule type" value="Genomic_DNA"/>
</dbReference>
<evidence type="ECO:0008006" key="3">
    <source>
        <dbReference type="Google" id="ProtNLM"/>
    </source>
</evidence>
<reference evidence="1" key="2">
    <citation type="submission" date="2022-01" db="EMBL/GenBank/DDBJ databases">
        <authorList>
            <person name="Yamashiro T."/>
            <person name="Shiraishi A."/>
            <person name="Satake H."/>
            <person name="Nakayama K."/>
        </authorList>
    </citation>
    <scope>NUCLEOTIDE SEQUENCE</scope>
</reference>
<organism evidence="1 2">
    <name type="scientific">Tanacetum coccineum</name>
    <dbReference type="NCBI Taxonomy" id="301880"/>
    <lineage>
        <taxon>Eukaryota</taxon>
        <taxon>Viridiplantae</taxon>
        <taxon>Streptophyta</taxon>
        <taxon>Embryophyta</taxon>
        <taxon>Tracheophyta</taxon>
        <taxon>Spermatophyta</taxon>
        <taxon>Magnoliopsida</taxon>
        <taxon>eudicotyledons</taxon>
        <taxon>Gunneridae</taxon>
        <taxon>Pentapetalae</taxon>
        <taxon>asterids</taxon>
        <taxon>campanulids</taxon>
        <taxon>Asterales</taxon>
        <taxon>Asteraceae</taxon>
        <taxon>Asteroideae</taxon>
        <taxon>Anthemideae</taxon>
        <taxon>Anthemidinae</taxon>
        <taxon>Tanacetum</taxon>
    </lineage>
</organism>
<name>A0ABQ5BFY2_9ASTR</name>
<evidence type="ECO:0000313" key="2">
    <source>
        <dbReference type="Proteomes" id="UP001151760"/>
    </source>
</evidence>
<dbReference type="PANTHER" id="PTHR33116">
    <property type="entry name" value="REVERSE TRANSCRIPTASE ZINC-BINDING DOMAIN-CONTAINING PROTEIN-RELATED-RELATED"/>
    <property type="match status" value="1"/>
</dbReference>
<sequence length="292" mass="33359">MEDFTLIMAKNVESSSEFKYHPGCKELKMTHLCFADDLLVMCHGDVDSVKIIKGSIDEFSKVFGLEPNMSKSTIFFGNVNISKQRIILNAMPFSVGRFPIKYLGVPLITKRLGREECKQLIDKVMNKVDNWKNKALSYAGRMQLITSVLNSKQVYWAFVFLLPKSTIKDIERILKGFLWCQGDLSRGKAKIAWKTLCKPKCQGGLGFKDLGKSFWEVSSENNDSWMWKCLLGLRDKAKQHIEYIVGNGKGILAWYDKWNGMGPLCQIIDSKDLYNARYDKKATVADMIHNNQ</sequence>
<dbReference type="Proteomes" id="UP001151760">
    <property type="component" value="Unassembled WGS sequence"/>
</dbReference>